<dbReference type="SMART" id="SM00829">
    <property type="entry name" value="PKS_ER"/>
    <property type="match status" value="1"/>
</dbReference>
<dbReference type="CDD" id="cd08241">
    <property type="entry name" value="QOR1"/>
    <property type="match status" value="1"/>
</dbReference>
<dbReference type="Pfam" id="PF00107">
    <property type="entry name" value="ADH_zinc_N"/>
    <property type="match status" value="1"/>
</dbReference>
<dbReference type="InterPro" id="IPR051397">
    <property type="entry name" value="Zn-ADH-like_protein"/>
</dbReference>
<organism evidence="2 3">
    <name type="scientific">Fodinibacter luteus</name>
    <dbReference type="NCBI Taxonomy" id="552064"/>
    <lineage>
        <taxon>Bacteria</taxon>
        <taxon>Bacillati</taxon>
        <taxon>Actinomycetota</taxon>
        <taxon>Actinomycetes</taxon>
        <taxon>Micrococcales</taxon>
        <taxon>Intrasporangiaceae</taxon>
        <taxon>Fodinibacter (ex Wang et al. 2009)</taxon>
    </lineage>
</organism>
<dbReference type="Pfam" id="PF08240">
    <property type="entry name" value="ADH_N"/>
    <property type="match status" value="1"/>
</dbReference>
<dbReference type="EMBL" id="BAABGM010000003">
    <property type="protein sequence ID" value="GAA4399428.1"/>
    <property type="molecule type" value="Genomic_DNA"/>
</dbReference>
<accession>A0ABP8K1U7</accession>
<protein>
    <submittedName>
        <fullName evidence="2">NADPH:quinone oxidoreductase family protein</fullName>
    </submittedName>
</protein>
<evidence type="ECO:0000313" key="2">
    <source>
        <dbReference type="EMBL" id="GAA4399428.1"/>
    </source>
</evidence>
<dbReference type="PANTHER" id="PTHR43677">
    <property type="entry name" value="SHORT-CHAIN DEHYDROGENASE/REDUCTASE"/>
    <property type="match status" value="1"/>
</dbReference>
<dbReference type="RefSeq" id="WP_345202253.1">
    <property type="nucleotide sequence ID" value="NZ_BAABGM010000003.1"/>
</dbReference>
<dbReference type="SUPFAM" id="SSF51735">
    <property type="entry name" value="NAD(P)-binding Rossmann-fold domains"/>
    <property type="match status" value="1"/>
</dbReference>
<evidence type="ECO:0000259" key="1">
    <source>
        <dbReference type="SMART" id="SM00829"/>
    </source>
</evidence>
<comment type="caution">
    <text evidence="2">The sequence shown here is derived from an EMBL/GenBank/DDBJ whole genome shotgun (WGS) entry which is preliminary data.</text>
</comment>
<dbReference type="Gene3D" id="3.40.50.720">
    <property type="entry name" value="NAD(P)-binding Rossmann-like Domain"/>
    <property type="match status" value="1"/>
</dbReference>
<sequence length="324" mass="33448">MRAARVSSLDGPSAVEVVDLPDPTGDTGVVIEVAAAGVCFPDVLLTRGQYQVTPELPFVPGSEVAGRVRSAPVGSGWGVGDRVAAFPFLGGFAELVETDPAMVFPLPEAVTYESGAALPMNYLTCHFALRERGRLAPGETVLVHGAAGGIGTAAVQLAAAWGARVVAVVSSPDKAEVARDAGAHEVVLADGFREAVGELTGGRGVDVVVDPVGGDRFTDSLRALAPGGRHLVIGFTSGSIPEVRVNRLLLNNVSVVGVGWGAWWSGRGGPGPAYLRRQWDDLLPLLESGAVDPVVGEVRDLDDVVAALAAVDERRATGKILLTP</sequence>
<dbReference type="InterPro" id="IPR020843">
    <property type="entry name" value="ER"/>
</dbReference>
<dbReference type="InterPro" id="IPR011032">
    <property type="entry name" value="GroES-like_sf"/>
</dbReference>
<dbReference type="InterPro" id="IPR013149">
    <property type="entry name" value="ADH-like_C"/>
</dbReference>
<proteinExistence type="predicted"/>
<feature type="domain" description="Enoyl reductase (ER)" evidence="1">
    <location>
        <begin position="7"/>
        <end position="322"/>
    </location>
</feature>
<dbReference type="SUPFAM" id="SSF50129">
    <property type="entry name" value="GroES-like"/>
    <property type="match status" value="1"/>
</dbReference>
<dbReference type="Proteomes" id="UP001500945">
    <property type="component" value="Unassembled WGS sequence"/>
</dbReference>
<dbReference type="InterPro" id="IPR013154">
    <property type="entry name" value="ADH-like_N"/>
</dbReference>
<name>A0ABP8K1U7_9MICO</name>
<dbReference type="InterPro" id="IPR036291">
    <property type="entry name" value="NAD(P)-bd_dom_sf"/>
</dbReference>
<dbReference type="Gene3D" id="3.90.180.10">
    <property type="entry name" value="Medium-chain alcohol dehydrogenases, catalytic domain"/>
    <property type="match status" value="1"/>
</dbReference>
<gene>
    <name evidence="2" type="ORF">GCM10023168_06750</name>
</gene>
<keyword evidence="3" id="KW-1185">Reference proteome</keyword>
<reference evidence="3" key="1">
    <citation type="journal article" date="2019" name="Int. J. Syst. Evol. Microbiol.">
        <title>The Global Catalogue of Microorganisms (GCM) 10K type strain sequencing project: providing services to taxonomists for standard genome sequencing and annotation.</title>
        <authorList>
            <consortium name="The Broad Institute Genomics Platform"/>
            <consortium name="The Broad Institute Genome Sequencing Center for Infectious Disease"/>
            <person name="Wu L."/>
            <person name="Ma J."/>
        </authorList>
    </citation>
    <scope>NUCLEOTIDE SEQUENCE [LARGE SCALE GENOMIC DNA]</scope>
    <source>
        <strain evidence="3">JCM 17809</strain>
    </source>
</reference>
<evidence type="ECO:0000313" key="3">
    <source>
        <dbReference type="Proteomes" id="UP001500945"/>
    </source>
</evidence>
<dbReference type="PANTHER" id="PTHR43677:SF4">
    <property type="entry name" value="QUINONE OXIDOREDUCTASE-LIKE PROTEIN 2"/>
    <property type="match status" value="1"/>
</dbReference>